<sequence>MRSYLPPSRYVYQIDLLCFSETHCRNDFHQSKVNSIYSVFETFTDPLNPSPCLQIGDVSDSNTEFNVGEGNTDETTSLNHIQIAATAGTDVEISNNPGPNPPAGTKYYEFTILAPGCLAAGDGAVTVKTSYDQDGHLTALNTVDMELAVAPWGTSVHAVEGKFGVCIQADIIMINAALEAVVLERKHFDFRVTPILSTFTVTSDIENNTVDVGGSTTEQSGTTVTGAWEGTNPLPPGEPIWFSLAVDDQDYNFVEFETVTMKIGAAPATNLITATVPVDSALTSFELGATPKTINFYHILPRSAFGATSQTLTMTGKALVDYVGPIRRLRGTEDRELATEPVTTDFSMEAMMLADEGGDSGSFKIEIVSLVIGGVGVIGAAV</sequence>
<dbReference type="InParanoid" id="A0A1Z5JRA5"/>
<evidence type="ECO:0000313" key="1">
    <source>
        <dbReference type="EMBL" id="GAX16426.1"/>
    </source>
</evidence>
<dbReference type="Proteomes" id="UP000198406">
    <property type="component" value="Unassembled WGS sequence"/>
</dbReference>
<protein>
    <submittedName>
        <fullName evidence="1">Uncharacterized protein</fullName>
    </submittedName>
</protein>
<dbReference type="EMBL" id="BDSP01000105">
    <property type="protein sequence ID" value="GAX16426.1"/>
    <property type="molecule type" value="Genomic_DNA"/>
</dbReference>
<keyword evidence="2" id="KW-1185">Reference proteome</keyword>
<reference evidence="1 2" key="1">
    <citation type="journal article" date="2015" name="Plant Cell">
        <title>Oil accumulation by the oleaginous diatom Fistulifera solaris as revealed by the genome and transcriptome.</title>
        <authorList>
            <person name="Tanaka T."/>
            <person name="Maeda Y."/>
            <person name="Veluchamy A."/>
            <person name="Tanaka M."/>
            <person name="Abida H."/>
            <person name="Marechal E."/>
            <person name="Bowler C."/>
            <person name="Muto M."/>
            <person name="Sunaga Y."/>
            <person name="Tanaka M."/>
            <person name="Yoshino T."/>
            <person name="Taniguchi T."/>
            <person name="Fukuda Y."/>
            <person name="Nemoto M."/>
            <person name="Matsumoto M."/>
            <person name="Wong P.S."/>
            <person name="Aburatani S."/>
            <person name="Fujibuchi W."/>
        </authorList>
    </citation>
    <scope>NUCLEOTIDE SEQUENCE [LARGE SCALE GENOMIC DNA]</scope>
    <source>
        <strain evidence="1 2">JPCC DA0580</strain>
    </source>
</reference>
<accession>A0A1Z5JRA5</accession>
<gene>
    <name evidence="1" type="ORF">FisN_10Hh332</name>
</gene>
<organism evidence="1 2">
    <name type="scientific">Fistulifera solaris</name>
    <name type="common">Oleaginous diatom</name>
    <dbReference type="NCBI Taxonomy" id="1519565"/>
    <lineage>
        <taxon>Eukaryota</taxon>
        <taxon>Sar</taxon>
        <taxon>Stramenopiles</taxon>
        <taxon>Ochrophyta</taxon>
        <taxon>Bacillariophyta</taxon>
        <taxon>Bacillariophyceae</taxon>
        <taxon>Bacillariophycidae</taxon>
        <taxon>Naviculales</taxon>
        <taxon>Naviculaceae</taxon>
        <taxon>Fistulifera</taxon>
    </lineage>
</organism>
<dbReference type="AlphaFoldDB" id="A0A1Z5JRA5"/>
<feature type="non-terminal residue" evidence="1">
    <location>
        <position position="382"/>
    </location>
</feature>
<proteinExistence type="predicted"/>
<comment type="caution">
    <text evidence="1">The sequence shown here is derived from an EMBL/GenBank/DDBJ whole genome shotgun (WGS) entry which is preliminary data.</text>
</comment>
<evidence type="ECO:0000313" key="2">
    <source>
        <dbReference type="Proteomes" id="UP000198406"/>
    </source>
</evidence>
<name>A0A1Z5JRA5_FISSO</name>